<dbReference type="Pfam" id="PF03544">
    <property type="entry name" value="TonB_C"/>
    <property type="match status" value="1"/>
</dbReference>
<organism evidence="4 5">
    <name type="scientific">Mesohalobacter halotolerans</name>
    <dbReference type="NCBI Taxonomy" id="1883405"/>
    <lineage>
        <taxon>Bacteria</taxon>
        <taxon>Pseudomonadati</taxon>
        <taxon>Bacteroidota</taxon>
        <taxon>Flavobacteriia</taxon>
        <taxon>Flavobacteriales</taxon>
        <taxon>Flavobacteriaceae</taxon>
        <taxon>Mesohalobacter</taxon>
    </lineage>
</organism>
<gene>
    <name evidence="4" type="ORF">FCN74_00885</name>
</gene>
<dbReference type="GO" id="GO:0055085">
    <property type="term" value="P:transmembrane transport"/>
    <property type="evidence" value="ECO:0007669"/>
    <property type="project" value="InterPro"/>
</dbReference>
<feature type="transmembrane region" description="Helical" evidence="1">
    <location>
        <begin position="6"/>
        <end position="22"/>
    </location>
</feature>
<evidence type="ECO:0000313" key="5">
    <source>
        <dbReference type="Proteomes" id="UP000306552"/>
    </source>
</evidence>
<evidence type="ECO:0000256" key="1">
    <source>
        <dbReference type="SAM" id="Phobius"/>
    </source>
</evidence>
<dbReference type="CDD" id="cd07341">
    <property type="entry name" value="M56_BlaR1_MecR1_like"/>
    <property type="match status" value="1"/>
</dbReference>
<dbReference type="OrthoDB" id="1522859at2"/>
<dbReference type="PANTHER" id="PTHR34978">
    <property type="entry name" value="POSSIBLE SENSOR-TRANSDUCER PROTEIN BLAR"/>
    <property type="match status" value="1"/>
</dbReference>
<feature type="domain" description="TonB C-terminal" evidence="2">
    <location>
        <begin position="467"/>
        <end position="527"/>
    </location>
</feature>
<sequence length="530" mass="61441">MINYLVEIFIYQAIFISLYQLLKTEPLFKVNRFYLLISLAISLILPLINFSYLYSIEVNNEYVQWLQPIQIGTGQLSNATNDITSSSSLTGFQWNFYLLFYILGLITYCIWFSFKNRNLFHHLRRSSQSFYRDKKLVILPNTSTAFSFWNRIYIGENITEPQREIILEHEYQHLKQKHSWDLLALEVLQFALWFNPLIVLYKKHLRQIHEFEADRFATQNTTKSSYVNTLLNQNFGSQNISFVNSFYQSSNLKKRINMLHKSKFNRLKYLLIFPILSLAILISCTQNSGVEQEMTLEEQQADRKAFHDKLFKSEPDFFDKVEKKPDVKTLLDSYDIEVKEEYSEHEKGKVGLVLGLLKLSNVYKNDQDYQDRIDKEINQTKGLQSIVAILEEKMKGNSITQQTEVQELDPNSDIPFALIDLVPHPTSCNGKTGEALKQCVSEFISTHVNQNFDAGLGKDLGLTGKTRIVAQFKIDTTGNIVELKVRAPHPELEKEAQRVIKTLPQMIPGQVDGEKVNVLYGLPINFVIQE</sequence>
<dbReference type="Pfam" id="PF05569">
    <property type="entry name" value="Peptidase_M56"/>
    <property type="match status" value="1"/>
</dbReference>
<evidence type="ECO:0000259" key="2">
    <source>
        <dbReference type="Pfam" id="PF03544"/>
    </source>
</evidence>
<keyword evidence="1" id="KW-0812">Transmembrane</keyword>
<comment type="caution">
    <text evidence="4">The sequence shown here is derived from an EMBL/GenBank/DDBJ whole genome shotgun (WGS) entry which is preliminary data.</text>
</comment>
<reference evidence="4 5" key="1">
    <citation type="submission" date="2019-04" db="EMBL/GenBank/DDBJ databases">
        <title>Psychroflexus halotolerans sp. nov., isolated from a marine solar saltern.</title>
        <authorList>
            <person name="Feng X."/>
        </authorList>
    </citation>
    <scope>NUCLEOTIDE SEQUENCE [LARGE SCALE GENOMIC DNA]</scope>
    <source>
        <strain evidence="4 5">WDS2C27</strain>
    </source>
</reference>
<evidence type="ECO:0000313" key="4">
    <source>
        <dbReference type="EMBL" id="TKS57008.1"/>
    </source>
</evidence>
<feature type="transmembrane region" description="Helical" evidence="1">
    <location>
        <begin position="34"/>
        <end position="54"/>
    </location>
</feature>
<feature type="domain" description="Peptidase M56" evidence="3">
    <location>
        <begin position="148"/>
        <end position="259"/>
    </location>
</feature>
<accession>A0A4U5TUN9</accession>
<dbReference type="SUPFAM" id="SSF74653">
    <property type="entry name" value="TolA/TonB C-terminal domain"/>
    <property type="match status" value="1"/>
</dbReference>
<keyword evidence="1" id="KW-0472">Membrane</keyword>
<evidence type="ECO:0008006" key="6">
    <source>
        <dbReference type="Google" id="ProtNLM"/>
    </source>
</evidence>
<keyword evidence="5" id="KW-1185">Reference proteome</keyword>
<dbReference type="InterPro" id="IPR008756">
    <property type="entry name" value="Peptidase_M56"/>
</dbReference>
<dbReference type="PANTHER" id="PTHR34978:SF3">
    <property type="entry name" value="SLR0241 PROTEIN"/>
    <property type="match status" value="1"/>
</dbReference>
<proteinExistence type="predicted"/>
<dbReference type="Proteomes" id="UP000306552">
    <property type="component" value="Unassembled WGS sequence"/>
</dbReference>
<name>A0A4U5TUN9_9FLAO</name>
<evidence type="ECO:0000259" key="3">
    <source>
        <dbReference type="Pfam" id="PF05569"/>
    </source>
</evidence>
<keyword evidence="1" id="KW-1133">Transmembrane helix</keyword>
<dbReference type="EMBL" id="SWMU01000001">
    <property type="protein sequence ID" value="TKS57008.1"/>
    <property type="molecule type" value="Genomic_DNA"/>
</dbReference>
<dbReference type="InterPro" id="IPR037682">
    <property type="entry name" value="TonB_C"/>
</dbReference>
<feature type="transmembrane region" description="Helical" evidence="1">
    <location>
        <begin position="267"/>
        <end position="283"/>
    </location>
</feature>
<dbReference type="Gene3D" id="3.30.1150.10">
    <property type="match status" value="1"/>
</dbReference>
<dbReference type="InterPro" id="IPR052173">
    <property type="entry name" value="Beta-lactam_resp_regulator"/>
</dbReference>
<protein>
    <recommendedName>
        <fullName evidence="6">BlaR1 peptidase M56</fullName>
    </recommendedName>
</protein>
<dbReference type="AlphaFoldDB" id="A0A4U5TUN9"/>
<feature type="transmembrane region" description="Helical" evidence="1">
    <location>
        <begin position="94"/>
        <end position="114"/>
    </location>
</feature>